<protein>
    <submittedName>
        <fullName evidence="7">Tat pathway signal sequence domain protein</fullName>
    </submittedName>
</protein>
<dbReference type="AlphaFoldDB" id="B9Y9P1"/>
<dbReference type="NCBIfam" id="TIGR01409">
    <property type="entry name" value="TAT_signal_seq"/>
    <property type="match status" value="1"/>
</dbReference>
<dbReference type="InterPro" id="IPR036188">
    <property type="entry name" value="FAD/NAD-bd_sf"/>
</dbReference>
<evidence type="ECO:0000256" key="1">
    <source>
        <dbReference type="ARBA" id="ARBA00001974"/>
    </source>
</evidence>
<proteinExistence type="predicted"/>
<dbReference type="HOGENOM" id="CLU_011398_4_3_9"/>
<dbReference type="GO" id="GO:0008202">
    <property type="term" value="P:steroid metabolic process"/>
    <property type="evidence" value="ECO:0007669"/>
    <property type="project" value="UniProtKB-ARBA"/>
</dbReference>
<evidence type="ECO:0000313" key="8">
    <source>
        <dbReference type="Proteomes" id="UP000005950"/>
    </source>
</evidence>
<dbReference type="InterPro" id="IPR003953">
    <property type="entry name" value="FAD-dep_OxRdtase_2_FAD-bd"/>
</dbReference>
<keyword evidence="3" id="KW-0274">FAD</keyword>
<keyword evidence="4" id="KW-0560">Oxidoreductase</keyword>
<dbReference type="PROSITE" id="PS51318">
    <property type="entry name" value="TAT"/>
    <property type="match status" value="1"/>
</dbReference>
<dbReference type="SUPFAM" id="SSF56425">
    <property type="entry name" value="Succinate dehydrogenase/fumarate reductase flavoprotein, catalytic domain"/>
    <property type="match status" value="1"/>
</dbReference>
<sequence>MNLHKQEERKMKKNGISRREFLKGSAAGAVSLAALGLLSACGESAEKQPAATPTAKPEATSENWLGQQPQIQDGDIKETWQTEVLIVGAGNGGMMAAVKAADLGLDFRVVEQNSFVCDTRNWYAAADSADALAAGKPIDRQRAMTELSRYASGKLDQSVVRVWLDESAAMHDYVKAIMDSYGYDCYFEADTGEAEEGTDYYHAPTQHNYNARPDSEWADTPRNKLFVDYIEKKGYHVDFEHALIELIKENGAVTGAIVQNGSGEYIKITTSKGVILATGGYEGNPEMMEALSPLAVSCTTASSYFAMNHGDGIKAGLWAGADMDKESAPMLFDRGAVAPGVNAGYVEASNGSKQFPGTIYQWNPGTQPFMKVNRDGVRFANEGCPYNDIVFAAANQKGGVYCQVYDGDFQADWQKFHTLGCSSLTRVMPERMAEQMEKYVEEGIIMKADSLDELADKLGFEGEAKVQFLAQCDRYNAIYDQGEDDEFFKSSHYLSQLRKAPFYGVWLGASLLCTGDGLKINNKMQVLDKEKNVIPGLYAIGNVSGSFFANNYPELFPGLACGRTLTFALKAVNVIAGEDQI</sequence>
<evidence type="ECO:0000256" key="2">
    <source>
        <dbReference type="ARBA" id="ARBA00022630"/>
    </source>
</evidence>
<feature type="region of interest" description="Disordered" evidence="5">
    <location>
        <begin position="46"/>
        <end position="68"/>
    </location>
</feature>
<dbReference type="STRING" id="545696.HOLDEFILI_02548"/>
<dbReference type="Pfam" id="PF00890">
    <property type="entry name" value="FAD_binding_2"/>
    <property type="match status" value="1"/>
</dbReference>
<dbReference type="InterPro" id="IPR050315">
    <property type="entry name" value="FAD-oxidoreductase_2"/>
</dbReference>
<dbReference type="Gene3D" id="3.90.700.10">
    <property type="entry name" value="Succinate dehydrogenase/fumarate reductase flavoprotein, catalytic domain"/>
    <property type="match status" value="1"/>
</dbReference>
<evidence type="ECO:0000256" key="4">
    <source>
        <dbReference type="ARBA" id="ARBA00023002"/>
    </source>
</evidence>
<dbReference type="SUPFAM" id="SSF51905">
    <property type="entry name" value="FAD/NAD(P)-binding domain"/>
    <property type="match status" value="1"/>
</dbReference>
<evidence type="ECO:0000256" key="3">
    <source>
        <dbReference type="ARBA" id="ARBA00022827"/>
    </source>
</evidence>
<comment type="caution">
    <text evidence="7">The sequence shown here is derived from an EMBL/GenBank/DDBJ whole genome shotgun (WGS) entry which is preliminary data.</text>
</comment>
<dbReference type="InterPro" id="IPR019546">
    <property type="entry name" value="TAT_signal_bac_arc"/>
</dbReference>
<evidence type="ECO:0000313" key="7">
    <source>
        <dbReference type="EMBL" id="EEF67301.1"/>
    </source>
</evidence>
<reference evidence="7 8" key="2">
    <citation type="submission" date="2009-02" db="EMBL/GenBank/DDBJ databases">
        <title>Draft genome sequence of Holdemania filiformis DSM 12042.</title>
        <authorList>
            <person name="Sudarsanam P."/>
            <person name="Ley R."/>
            <person name="Guruge J."/>
            <person name="Turnbaugh P.J."/>
            <person name="Mahowald M."/>
            <person name="Liep D."/>
            <person name="Gordon J."/>
        </authorList>
    </citation>
    <scope>NUCLEOTIDE SEQUENCE [LARGE SCALE GENOMIC DNA]</scope>
    <source>
        <strain evidence="7 8">DSM 12042</strain>
    </source>
</reference>
<dbReference type="InterPro" id="IPR027477">
    <property type="entry name" value="Succ_DH/fumarate_Rdtase_cat_sf"/>
</dbReference>
<evidence type="ECO:0000259" key="6">
    <source>
        <dbReference type="Pfam" id="PF00890"/>
    </source>
</evidence>
<reference evidence="7 8" key="1">
    <citation type="submission" date="2008-12" db="EMBL/GenBank/DDBJ databases">
        <authorList>
            <person name="Fulton L."/>
            <person name="Clifton S."/>
            <person name="Fulton B."/>
            <person name="Xu J."/>
            <person name="Minx P."/>
            <person name="Pepin K.H."/>
            <person name="Johnson M."/>
            <person name="Bhonagiri V."/>
            <person name="Nash W.E."/>
            <person name="Mardis E.R."/>
            <person name="Wilson R.K."/>
        </authorList>
    </citation>
    <scope>NUCLEOTIDE SEQUENCE [LARGE SCALE GENOMIC DNA]</scope>
    <source>
        <strain evidence="7 8">DSM 12042</strain>
    </source>
</reference>
<dbReference type="GO" id="GO:0033765">
    <property type="term" value="F:steroid dehydrogenase activity, acting on the CH-CH group of donors"/>
    <property type="evidence" value="ECO:0007669"/>
    <property type="project" value="UniProtKB-ARBA"/>
</dbReference>
<dbReference type="eggNOG" id="COG1053">
    <property type="taxonomic scope" value="Bacteria"/>
</dbReference>
<keyword evidence="2" id="KW-0285">Flavoprotein</keyword>
<dbReference type="InterPro" id="IPR006311">
    <property type="entry name" value="TAT_signal"/>
</dbReference>
<dbReference type="Gene3D" id="3.50.50.60">
    <property type="entry name" value="FAD/NAD(P)-binding domain"/>
    <property type="match status" value="2"/>
</dbReference>
<evidence type="ECO:0000256" key="5">
    <source>
        <dbReference type="SAM" id="MobiDB-lite"/>
    </source>
</evidence>
<accession>B9Y9P1</accession>
<name>B9Y9P1_9FIRM</name>
<dbReference type="Proteomes" id="UP000005950">
    <property type="component" value="Unassembled WGS sequence"/>
</dbReference>
<organism evidence="7 8">
    <name type="scientific">Holdemania filiformis DSM 12042</name>
    <dbReference type="NCBI Taxonomy" id="545696"/>
    <lineage>
        <taxon>Bacteria</taxon>
        <taxon>Bacillati</taxon>
        <taxon>Bacillota</taxon>
        <taxon>Erysipelotrichia</taxon>
        <taxon>Erysipelotrichales</taxon>
        <taxon>Erysipelotrichaceae</taxon>
        <taxon>Holdemania</taxon>
    </lineage>
</organism>
<gene>
    <name evidence="7" type="ORF">HOLDEFILI_02548</name>
</gene>
<comment type="cofactor">
    <cofactor evidence="1">
        <name>FAD</name>
        <dbReference type="ChEBI" id="CHEBI:57692"/>
    </cofactor>
</comment>
<feature type="compositionally biased region" description="Low complexity" evidence="5">
    <location>
        <begin position="46"/>
        <end position="60"/>
    </location>
</feature>
<dbReference type="EMBL" id="ACCF01000146">
    <property type="protein sequence ID" value="EEF67301.1"/>
    <property type="molecule type" value="Genomic_DNA"/>
</dbReference>
<feature type="domain" description="FAD-dependent oxidoreductase 2 FAD-binding" evidence="6">
    <location>
        <begin position="84"/>
        <end position="551"/>
    </location>
</feature>
<dbReference type="PANTHER" id="PTHR43400:SF10">
    <property type="entry name" value="3-OXOSTEROID 1-DEHYDROGENASE"/>
    <property type="match status" value="1"/>
</dbReference>
<dbReference type="PANTHER" id="PTHR43400">
    <property type="entry name" value="FUMARATE REDUCTASE"/>
    <property type="match status" value="1"/>
</dbReference>